<dbReference type="STRING" id="1770053.SAMN05216551_101118"/>
<sequence length="209" mass="22523">MISIYQLKPKFQSLLRPLVRKLHARGVTANQVTLAACAVSLVCGAIVAIAATDVHPAVFWLIPTWMFVRMALNAVDGMLAREFGQASALGAYFNELCDVIADSALFLPFALLPGVWPAVVVLVTLLAVFTEYAGVMAPLIGGTRRYDGPMGKSDRAFVFGLLAAGVALGWLSFVWLNTAFVLLSLLLAWTIWNRVQRGVAAREASEGAQ</sequence>
<evidence type="ECO:0000313" key="2">
    <source>
        <dbReference type="EMBL" id="SDV46146.1"/>
    </source>
</evidence>
<keyword evidence="2" id="KW-0808">Transferase</keyword>
<protein>
    <submittedName>
        <fullName evidence="2">CDP-diacylglycerol--glycerol-3-phosphate 3-phosphatidyltransferase</fullName>
    </submittedName>
</protein>
<dbReference type="GO" id="GO:0016020">
    <property type="term" value="C:membrane"/>
    <property type="evidence" value="ECO:0007669"/>
    <property type="project" value="InterPro"/>
</dbReference>
<dbReference type="GO" id="GO:0016780">
    <property type="term" value="F:phosphotransferase activity, for other substituted phosphate groups"/>
    <property type="evidence" value="ECO:0007669"/>
    <property type="project" value="InterPro"/>
</dbReference>
<feature type="transmembrane region" description="Helical" evidence="1">
    <location>
        <begin position="115"/>
        <end position="135"/>
    </location>
</feature>
<keyword evidence="1" id="KW-0472">Membrane</keyword>
<reference evidence="3" key="1">
    <citation type="submission" date="2016-09" db="EMBL/GenBank/DDBJ databases">
        <authorList>
            <person name="Varghese N."/>
            <person name="Submissions S."/>
        </authorList>
    </citation>
    <scope>NUCLEOTIDE SEQUENCE [LARGE SCALE GENOMIC DNA]</scope>
    <source>
        <strain evidence="3">JS23</strain>
    </source>
</reference>
<proteinExistence type="predicted"/>
<keyword evidence="1" id="KW-0812">Transmembrane</keyword>
<name>A0A1H2PIR5_9BURK</name>
<dbReference type="Pfam" id="PF01066">
    <property type="entry name" value="CDP-OH_P_transf"/>
    <property type="match status" value="1"/>
</dbReference>
<dbReference type="EMBL" id="FNLO01000001">
    <property type="protein sequence ID" value="SDV46146.1"/>
    <property type="molecule type" value="Genomic_DNA"/>
</dbReference>
<evidence type="ECO:0000313" key="3">
    <source>
        <dbReference type="Proteomes" id="UP000243719"/>
    </source>
</evidence>
<accession>A0A1H2PIR5</accession>
<gene>
    <name evidence="2" type="ORF">SAMN05216551_101118</name>
</gene>
<keyword evidence="1" id="KW-1133">Transmembrane helix</keyword>
<evidence type="ECO:0000256" key="1">
    <source>
        <dbReference type="SAM" id="Phobius"/>
    </source>
</evidence>
<keyword evidence="3" id="KW-1185">Reference proteome</keyword>
<dbReference type="RefSeq" id="WP_091903541.1">
    <property type="nucleotide sequence ID" value="NZ_FNLO01000001.1"/>
</dbReference>
<dbReference type="AlphaFoldDB" id="A0A1H2PIR5"/>
<dbReference type="InterPro" id="IPR043130">
    <property type="entry name" value="CDP-OH_PTrfase_TM_dom"/>
</dbReference>
<organism evidence="2 3">
    <name type="scientific">Chitinasiproducens palmae</name>
    <dbReference type="NCBI Taxonomy" id="1770053"/>
    <lineage>
        <taxon>Bacteria</taxon>
        <taxon>Pseudomonadati</taxon>
        <taxon>Pseudomonadota</taxon>
        <taxon>Betaproteobacteria</taxon>
        <taxon>Burkholderiales</taxon>
        <taxon>Burkholderiaceae</taxon>
        <taxon>Chitinasiproducens</taxon>
    </lineage>
</organism>
<dbReference type="Proteomes" id="UP000243719">
    <property type="component" value="Unassembled WGS sequence"/>
</dbReference>
<dbReference type="GO" id="GO:0008654">
    <property type="term" value="P:phospholipid biosynthetic process"/>
    <property type="evidence" value="ECO:0007669"/>
    <property type="project" value="InterPro"/>
</dbReference>
<dbReference type="InterPro" id="IPR000462">
    <property type="entry name" value="CDP-OH_P_trans"/>
</dbReference>
<dbReference type="Gene3D" id="1.20.120.1760">
    <property type="match status" value="1"/>
</dbReference>
<feature type="transmembrane region" description="Helical" evidence="1">
    <location>
        <begin position="32"/>
        <end position="51"/>
    </location>
</feature>
<dbReference type="OrthoDB" id="1034332at2"/>
<feature type="transmembrane region" description="Helical" evidence="1">
    <location>
        <begin position="156"/>
        <end position="173"/>
    </location>
</feature>